<evidence type="ECO:0000256" key="1">
    <source>
        <dbReference type="SAM" id="Phobius"/>
    </source>
</evidence>
<dbReference type="EMBL" id="BSOT01000005">
    <property type="protein sequence ID" value="GLR70893.1"/>
    <property type="molecule type" value="Genomic_DNA"/>
</dbReference>
<accession>A0AA37WID1</accession>
<keyword evidence="1" id="KW-0472">Membrane</keyword>
<feature type="transmembrane region" description="Helical" evidence="1">
    <location>
        <begin position="21"/>
        <end position="38"/>
    </location>
</feature>
<organism evidence="2 3">
    <name type="scientific">Agaribacter marinus</name>
    <dbReference type="NCBI Taxonomy" id="1431249"/>
    <lineage>
        <taxon>Bacteria</taxon>
        <taxon>Pseudomonadati</taxon>
        <taxon>Pseudomonadota</taxon>
        <taxon>Gammaproteobacteria</taxon>
        <taxon>Alteromonadales</taxon>
        <taxon>Alteromonadaceae</taxon>
        <taxon>Agaribacter</taxon>
    </lineage>
</organism>
<reference evidence="2" key="2">
    <citation type="submission" date="2023-01" db="EMBL/GenBank/DDBJ databases">
        <title>Draft genome sequence of Agaribacter marinus strain NBRC 110023.</title>
        <authorList>
            <person name="Sun Q."/>
            <person name="Mori K."/>
        </authorList>
    </citation>
    <scope>NUCLEOTIDE SEQUENCE</scope>
    <source>
        <strain evidence="2">NBRC 110023</strain>
    </source>
</reference>
<keyword evidence="1" id="KW-1133">Transmembrane helix</keyword>
<keyword evidence="1" id="KW-0812">Transmembrane</keyword>
<proteinExistence type="predicted"/>
<dbReference type="AlphaFoldDB" id="A0AA37WID1"/>
<dbReference type="Proteomes" id="UP001156601">
    <property type="component" value="Unassembled WGS sequence"/>
</dbReference>
<reference evidence="2" key="1">
    <citation type="journal article" date="2014" name="Int. J. Syst. Evol. Microbiol.">
        <title>Complete genome sequence of Corynebacterium casei LMG S-19264T (=DSM 44701T), isolated from a smear-ripened cheese.</title>
        <authorList>
            <consortium name="US DOE Joint Genome Institute (JGI-PGF)"/>
            <person name="Walter F."/>
            <person name="Albersmeier A."/>
            <person name="Kalinowski J."/>
            <person name="Ruckert C."/>
        </authorList>
    </citation>
    <scope>NUCLEOTIDE SEQUENCE</scope>
    <source>
        <strain evidence="2">NBRC 110023</strain>
    </source>
</reference>
<dbReference type="Pfam" id="PF19667">
    <property type="entry name" value="DUF6170"/>
    <property type="match status" value="1"/>
</dbReference>
<evidence type="ECO:0008006" key="4">
    <source>
        <dbReference type="Google" id="ProtNLM"/>
    </source>
</evidence>
<sequence length="79" mass="9140">MALLEMASKKMPIPQKTILNILKLLVIVPVFVLLLRIADNWWSLAWAALILLLYPLVVKPLQYSMSVQYLPKHIKKDNE</sequence>
<keyword evidence="3" id="KW-1185">Reference proteome</keyword>
<protein>
    <recommendedName>
        <fullName evidence="4">Transmembrane protein</fullName>
    </recommendedName>
</protein>
<comment type="caution">
    <text evidence="2">The sequence shown here is derived from an EMBL/GenBank/DDBJ whole genome shotgun (WGS) entry which is preliminary data.</text>
</comment>
<name>A0AA37WID1_9ALTE</name>
<gene>
    <name evidence="2" type="ORF">GCM10007852_18010</name>
</gene>
<evidence type="ECO:0000313" key="3">
    <source>
        <dbReference type="Proteomes" id="UP001156601"/>
    </source>
</evidence>
<evidence type="ECO:0000313" key="2">
    <source>
        <dbReference type="EMBL" id="GLR70893.1"/>
    </source>
</evidence>
<dbReference type="InterPro" id="IPR046168">
    <property type="entry name" value="DUF6170"/>
</dbReference>
<feature type="transmembrane region" description="Helical" evidence="1">
    <location>
        <begin position="44"/>
        <end position="61"/>
    </location>
</feature>